<evidence type="ECO:0000256" key="3">
    <source>
        <dbReference type="ARBA" id="ARBA00023015"/>
    </source>
</evidence>
<dbReference type="GO" id="GO:0000978">
    <property type="term" value="F:RNA polymerase II cis-regulatory region sequence-specific DNA binding"/>
    <property type="evidence" value="ECO:0007669"/>
    <property type="project" value="TreeGrafter"/>
</dbReference>
<evidence type="ECO:0000256" key="2">
    <source>
        <dbReference type="ARBA" id="ARBA00022723"/>
    </source>
</evidence>
<evidence type="ECO:0000256" key="1">
    <source>
        <dbReference type="ARBA" id="ARBA00004141"/>
    </source>
</evidence>
<dbReference type="InterPro" id="IPR001138">
    <property type="entry name" value="Zn2Cys6_DnaBD"/>
</dbReference>
<evidence type="ECO:0000313" key="12">
    <source>
        <dbReference type="Proteomes" id="UP000190312"/>
    </source>
</evidence>
<feature type="domain" description="Zn(2)-C6 fungal-type" evidence="9">
    <location>
        <begin position="23"/>
        <end position="53"/>
    </location>
</feature>
<feature type="transmembrane region" description="Helical" evidence="8">
    <location>
        <begin position="924"/>
        <end position="943"/>
    </location>
</feature>
<dbReference type="Pfam" id="PF04082">
    <property type="entry name" value="Fungal_trans"/>
    <property type="match status" value="1"/>
</dbReference>
<dbReference type="EMBL" id="MKZY01000002">
    <property type="protein sequence ID" value="OOO13387.1"/>
    <property type="molecule type" value="Genomic_DNA"/>
</dbReference>
<feature type="region of interest" description="Disordered" evidence="7">
    <location>
        <begin position="1042"/>
        <end position="1081"/>
    </location>
</feature>
<dbReference type="GO" id="GO:0016020">
    <property type="term" value="C:membrane"/>
    <property type="evidence" value="ECO:0007669"/>
    <property type="project" value="UniProtKB-SubCell"/>
</dbReference>
<dbReference type="InterPro" id="IPR051127">
    <property type="entry name" value="Fungal_SecMet_Regulators"/>
</dbReference>
<feature type="region of interest" description="Disordered" evidence="7">
    <location>
        <begin position="95"/>
        <end position="124"/>
    </location>
</feature>
<evidence type="ECO:0000256" key="4">
    <source>
        <dbReference type="ARBA" id="ARBA00023125"/>
    </source>
</evidence>
<reference evidence="11 12" key="1">
    <citation type="submission" date="2016-10" db="EMBL/GenBank/DDBJ databases">
        <title>Genome sequencing of Aspergillus oryzae BCC7051.</title>
        <authorList>
            <person name="Thammarongtham C."/>
            <person name="Vorapreeda T."/>
            <person name="Nookaew I."/>
            <person name="Srisuk T."/>
            <person name="Land M."/>
            <person name="Jeennor S."/>
            <person name="Laoteng K."/>
        </authorList>
    </citation>
    <scope>NUCLEOTIDE SEQUENCE [LARGE SCALE GENOMIC DNA]</scope>
    <source>
        <strain evidence="11 12">BCC7051</strain>
    </source>
</reference>
<dbReference type="VEuPathDB" id="FungiDB:AO090005000294"/>
<keyword evidence="6" id="KW-0539">Nucleus</keyword>
<feature type="transmembrane region" description="Helical" evidence="8">
    <location>
        <begin position="1201"/>
        <end position="1227"/>
    </location>
</feature>
<dbReference type="VEuPathDB" id="FungiDB:AO090005000293"/>
<dbReference type="PANTHER" id="PTHR47424:SF3">
    <property type="entry name" value="REGULATORY PROTEIN GAL4"/>
    <property type="match status" value="1"/>
</dbReference>
<feature type="transmembrane region" description="Helical" evidence="8">
    <location>
        <begin position="1129"/>
        <end position="1151"/>
    </location>
</feature>
<dbReference type="GO" id="GO:0022857">
    <property type="term" value="F:transmembrane transporter activity"/>
    <property type="evidence" value="ECO:0007669"/>
    <property type="project" value="InterPro"/>
</dbReference>
<dbReference type="VEuPathDB" id="FungiDB:AO090701000454"/>
<dbReference type="VEuPathDB" id="FungiDB:AO090005000295"/>
<feature type="transmembrane region" description="Helical" evidence="8">
    <location>
        <begin position="851"/>
        <end position="874"/>
    </location>
</feature>
<accession>A0A1S9DWE5</accession>
<dbReference type="Proteomes" id="UP000190312">
    <property type="component" value="Unassembled WGS sequence"/>
</dbReference>
<feature type="transmembrane region" description="Helical" evidence="8">
    <location>
        <begin position="982"/>
        <end position="1005"/>
    </location>
</feature>
<comment type="subcellular location">
    <subcellularLocation>
        <location evidence="1">Membrane</location>
        <topology evidence="1">Multi-pass membrane protein</topology>
    </subcellularLocation>
</comment>
<dbReference type="GO" id="GO:0000981">
    <property type="term" value="F:DNA-binding transcription factor activity, RNA polymerase II-specific"/>
    <property type="evidence" value="ECO:0007669"/>
    <property type="project" value="InterPro"/>
</dbReference>
<feature type="transmembrane region" description="Helical" evidence="8">
    <location>
        <begin position="1098"/>
        <end position="1117"/>
    </location>
</feature>
<dbReference type="SUPFAM" id="SSF103473">
    <property type="entry name" value="MFS general substrate transporter"/>
    <property type="match status" value="1"/>
</dbReference>
<evidence type="ECO:0000256" key="8">
    <source>
        <dbReference type="SAM" id="Phobius"/>
    </source>
</evidence>
<feature type="transmembrane region" description="Helical" evidence="8">
    <location>
        <begin position="1163"/>
        <end position="1181"/>
    </location>
</feature>
<organism evidence="11 12">
    <name type="scientific">Aspergillus oryzae</name>
    <name type="common">Yellow koji mold</name>
    <dbReference type="NCBI Taxonomy" id="5062"/>
    <lineage>
        <taxon>Eukaryota</taxon>
        <taxon>Fungi</taxon>
        <taxon>Dikarya</taxon>
        <taxon>Ascomycota</taxon>
        <taxon>Pezizomycotina</taxon>
        <taxon>Eurotiomycetes</taxon>
        <taxon>Eurotiomycetidae</taxon>
        <taxon>Eurotiales</taxon>
        <taxon>Aspergillaceae</taxon>
        <taxon>Aspergillus</taxon>
        <taxon>Aspergillus subgen. Circumdati</taxon>
    </lineage>
</organism>
<feature type="transmembrane region" description="Helical" evidence="8">
    <location>
        <begin position="894"/>
        <end position="912"/>
    </location>
</feature>
<proteinExistence type="predicted"/>
<dbReference type="InterPro" id="IPR007219">
    <property type="entry name" value="XnlR_reg_dom"/>
</dbReference>
<dbReference type="CDD" id="cd00067">
    <property type="entry name" value="GAL4"/>
    <property type="match status" value="1"/>
</dbReference>
<dbReference type="PROSITE" id="PS50850">
    <property type="entry name" value="MFS"/>
    <property type="match status" value="1"/>
</dbReference>
<feature type="transmembrane region" description="Helical" evidence="8">
    <location>
        <begin position="949"/>
        <end position="970"/>
    </location>
</feature>
<dbReference type="eggNOG" id="KOG3764">
    <property type="taxonomic scope" value="Eukaryota"/>
</dbReference>
<dbReference type="GO" id="GO:0005634">
    <property type="term" value="C:nucleus"/>
    <property type="evidence" value="ECO:0007669"/>
    <property type="project" value="TreeGrafter"/>
</dbReference>
<keyword evidence="5" id="KW-0804">Transcription</keyword>
<dbReference type="GO" id="GO:0000435">
    <property type="term" value="P:positive regulation of transcription from RNA polymerase II promoter by galactose"/>
    <property type="evidence" value="ECO:0007669"/>
    <property type="project" value="TreeGrafter"/>
</dbReference>
<feature type="transmembrane region" description="Helical" evidence="8">
    <location>
        <begin position="600"/>
        <end position="622"/>
    </location>
</feature>
<keyword evidence="8" id="KW-0472">Membrane</keyword>
<dbReference type="Gene3D" id="1.20.1250.20">
    <property type="entry name" value="MFS general substrate transporter like domains"/>
    <property type="match status" value="2"/>
</dbReference>
<dbReference type="InterPro" id="IPR036864">
    <property type="entry name" value="Zn2-C6_fun-type_DNA-bd_sf"/>
</dbReference>
<feature type="transmembrane region" description="Helical" evidence="8">
    <location>
        <begin position="1011"/>
        <end position="1027"/>
    </location>
</feature>
<feature type="compositionally biased region" description="Basic and acidic residues" evidence="7">
    <location>
        <begin position="1042"/>
        <end position="1059"/>
    </location>
</feature>
<dbReference type="InterPro" id="IPR011701">
    <property type="entry name" value="MFS"/>
</dbReference>
<keyword evidence="3" id="KW-0805">Transcription regulation</keyword>
<dbReference type="GO" id="GO:0008270">
    <property type="term" value="F:zinc ion binding"/>
    <property type="evidence" value="ECO:0007669"/>
    <property type="project" value="InterPro"/>
</dbReference>
<dbReference type="InterPro" id="IPR036259">
    <property type="entry name" value="MFS_trans_sf"/>
</dbReference>
<dbReference type="CDD" id="cd17325">
    <property type="entry name" value="MFS_MdtG_SLC18_like"/>
    <property type="match status" value="1"/>
</dbReference>
<protein>
    <submittedName>
        <fullName evidence="11">Major facilitator superfamily MFS_1</fullName>
    </submittedName>
</protein>
<keyword evidence="8" id="KW-1133">Transmembrane helix</keyword>
<gene>
    <name evidence="11" type="ORF">OAory_01011360</name>
</gene>
<dbReference type="SMART" id="SM00066">
    <property type="entry name" value="GAL4"/>
    <property type="match status" value="1"/>
</dbReference>
<dbReference type="Gene3D" id="4.10.240.10">
    <property type="entry name" value="Zn(2)-C6 fungal-type DNA-binding domain"/>
    <property type="match status" value="1"/>
</dbReference>
<name>A0A1S9DWE5_ASPOZ</name>
<keyword evidence="2" id="KW-0479">Metal-binding</keyword>
<evidence type="ECO:0000256" key="5">
    <source>
        <dbReference type="ARBA" id="ARBA00023163"/>
    </source>
</evidence>
<evidence type="ECO:0000256" key="6">
    <source>
        <dbReference type="ARBA" id="ARBA00023242"/>
    </source>
</evidence>
<dbReference type="Pfam" id="PF07690">
    <property type="entry name" value="MFS_1"/>
    <property type="match status" value="1"/>
</dbReference>
<evidence type="ECO:0000259" key="10">
    <source>
        <dbReference type="PROSITE" id="PS50850"/>
    </source>
</evidence>
<dbReference type="InterPro" id="IPR020846">
    <property type="entry name" value="MFS_dom"/>
</dbReference>
<dbReference type="PROSITE" id="PS00463">
    <property type="entry name" value="ZN2_CY6_FUNGAL_1"/>
    <property type="match status" value="1"/>
</dbReference>
<evidence type="ECO:0000256" key="7">
    <source>
        <dbReference type="SAM" id="MobiDB-lite"/>
    </source>
</evidence>
<dbReference type="OrthoDB" id="3364175at2759"/>
<feature type="transmembrane region" description="Helical" evidence="8">
    <location>
        <begin position="1276"/>
        <end position="1298"/>
    </location>
</feature>
<sequence length="1300" mass="144001">MELPSDQATLQGPPSKRRRVALACDICRTRKSRCDGIRPQCGMCKDLGFECVYTPAVTATNVIVQKDYLQNLESRMKSLEDNLNTMRSDMTRLAAHMSSKSPPSDGQPEPCHQPVVDLAGPEDPTDAMGAVTFADEEECGYFGPSSNIAFLRHLSRAVSHSESNQQEISSPRMDKIAYDGGFVSATRPPSPVSGRTPTAVHAGLATDPLLPSSEETLQLIRRYFYDTGLLFPYIHPPTFFETYHQFKNNAKKVRRTWLGLLNIMLAMAKVTAVSTHAPAETRITESTRYYRQALNLCRGEILRGTTLEVVQYLLLMGQYLQGTQKSVQAWTVHGLAVKAALQLGLHSKDASQAFPPLEREIRKRAWFACVVLDRTLSMTFGRPPAIPDNYVQLDLPIVPSISEGQPVVDDETIRQSVYFFNHTITLYKQMGNIIDRIYGQNLGCEPSLSVGETMGRVLSIENQLLSWVMALPNNLRQLSLQDLREEVGQSDSQPRLFPLKFRVILTLRYLHIQILLHRPILVKFLDASHASGLEPGEERVLNEIGYSSMKKCVESAMGIIDMIHELVCATGWQRDLLGAWWYSLYYSKLPSLAFLWICEYLITLSPGIAFNAALVIIGATWVQRTRQSVRDFPSHQLANIELYPGRAVATLRQLDMGNRMVDRCRYYLEQLISILHLEPENSTDTAPIDLGLAAMGSSTTDGNFPSFGIECGEFMLDDLFINITQVKGASCQIAVPYFGVVTVNRKCDDGVVREDETWEDNPTGLDMSEPVTTDAEQYNLPISFDDLLFSYVGPWMVPHPMYPDLAVDQVDARLNWVLELHCSVTHRQRLETMASEKQLPWGYRWRSSRTFIISTIIIALFAETFLYGFVVPILSFMLESRLNMDPSKTQRMTTAVLTVHGFVSLIFAPVIAHFADKTPNRKAPLLIALAGCVAGTLLVASTFSIEALFVGRILQAVAGSATWIIGFATLTDNVDLDHMGKAMGTAMAFVTAGQLSGPIVAGALLEWVGYWPTWSAPLLVLCLDIIARRLMIERRELPLDDRPRSPKLAAPHDPEESERAPLLPSTPTNESPDYNAVPTEAEQVGPSRSFYRIMIGDIGVVASVANTLIFATLISAFDATLPLHLRDTFHWNTLSVGMIFLSLQVPSMCLGPLVGWLRDRAGARWPVTIGWALSAPLLWLLGVPGEKMFPWASPETNGEAIFITGLVTIGIVFTLIRGAGTMQLVAATKAMEAKDPKIFGEFGGSSRVSSLAEVAFSLGSMLGPLISGTLSEMVGYFYMNLVMGAICLPVALSCFLFFTV</sequence>
<keyword evidence="8" id="KW-0812">Transmembrane</keyword>
<evidence type="ECO:0000313" key="11">
    <source>
        <dbReference type="EMBL" id="OOO13387.1"/>
    </source>
</evidence>
<dbReference type="GO" id="GO:0006351">
    <property type="term" value="P:DNA-templated transcription"/>
    <property type="evidence" value="ECO:0007669"/>
    <property type="project" value="InterPro"/>
</dbReference>
<feature type="domain" description="Major facilitator superfamily (MFS) profile" evidence="10">
    <location>
        <begin position="856"/>
        <end position="1300"/>
    </location>
</feature>
<dbReference type="CDD" id="cd12148">
    <property type="entry name" value="fungal_TF_MHR"/>
    <property type="match status" value="1"/>
</dbReference>
<dbReference type="SUPFAM" id="SSF57701">
    <property type="entry name" value="Zn2/Cys6 DNA-binding domain"/>
    <property type="match status" value="1"/>
</dbReference>
<comment type="caution">
    <text evidence="11">The sequence shown here is derived from an EMBL/GenBank/DDBJ whole genome shotgun (WGS) entry which is preliminary data.</text>
</comment>
<keyword evidence="4" id="KW-0238">DNA-binding</keyword>
<dbReference type="Pfam" id="PF00172">
    <property type="entry name" value="Zn_clus"/>
    <property type="match status" value="1"/>
</dbReference>
<dbReference type="PANTHER" id="PTHR47424">
    <property type="entry name" value="REGULATORY PROTEIN GAL4"/>
    <property type="match status" value="1"/>
</dbReference>
<evidence type="ECO:0000259" key="9">
    <source>
        <dbReference type="PROSITE" id="PS50048"/>
    </source>
</evidence>
<dbReference type="SMART" id="SM00906">
    <property type="entry name" value="Fungal_trans"/>
    <property type="match status" value="1"/>
</dbReference>
<dbReference type="PROSITE" id="PS50048">
    <property type="entry name" value="ZN2_CY6_FUNGAL_2"/>
    <property type="match status" value="1"/>
</dbReference>